<proteinExistence type="predicted"/>
<dbReference type="GO" id="GO:0003676">
    <property type="term" value="F:nucleic acid binding"/>
    <property type="evidence" value="ECO:0007669"/>
    <property type="project" value="InterPro"/>
</dbReference>
<accession>L7F2V8</accession>
<name>L7F2V8_STRT8</name>
<feature type="domain" description="Integrase catalytic" evidence="1">
    <location>
        <begin position="210"/>
        <end position="383"/>
    </location>
</feature>
<dbReference type="SUPFAM" id="SSF46689">
    <property type="entry name" value="Homeodomain-like"/>
    <property type="match status" value="1"/>
</dbReference>
<evidence type="ECO:0000313" key="2">
    <source>
        <dbReference type="EMBL" id="ELP65953.1"/>
    </source>
</evidence>
<evidence type="ECO:0000259" key="1">
    <source>
        <dbReference type="PROSITE" id="PS50994"/>
    </source>
</evidence>
<organism evidence="2 3">
    <name type="scientific">Streptomyces turgidiscabies (strain Car8)</name>
    <dbReference type="NCBI Taxonomy" id="698760"/>
    <lineage>
        <taxon>Bacteria</taxon>
        <taxon>Bacillati</taxon>
        <taxon>Actinomycetota</taxon>
        <taxon>Actinomycetes</taxon>
        <taxon>Kitasatosporales</taxon>
        <taxon>Streptomycetaceae</taxon>
        <taxon>Streptomyces</taxon>
    </lineage>
</organism>
<protein>
    <submittedName>
        <fullName evidence="2">Integrase catalytic region</fullName>
    </submittedName>
</protein>
<keyword evidence="3" id="KW-1185">Reference proteome</keyword>
<dbReference type="PANTHER" id="PTHR47515">
    <property type="entry name" value="LOW CALCIUM RESPONSE LOCUS PROTEIN T"/>
    <property type="match status" value="1"/>
</dbReference>
<dbReference type="GO" id="GO:0015074">
    <property type="term" value="P:DNA integration"/>
    <property type="evidence" value="ECO:0007669"/>
    <property type="project" value="InterPro"/>
</dbReference>
<dbReference type="Gene3D" id="3.30.420.10">
    <property type="entry name" value="Ribonuclease H-like superfamily/Ribonuclease H"/>
    <property type="match status" value="1"/>
</dbReference>
<comment type="caution">
    <text evidence="2">The sequence shown here is derived from an EMBL/GenBank/DDBJ whole genome shotgun (WGS) entry which is preliminary data.</text>
</comment>
<dbReference type="SUPFAM" id="SSF53098">
    <property type="entry name" value="Ribonuclease H-like"/>
    <property type="match status" value="1"/>
</dbReference>
<dbReference type="InterPro" id="IPR009057">
    <property type="entry name" value="Homeodomain-like_sf"/>
</dbReference>
<dbReference type="InterPro" id="IPR036397">
    <property type="entry name" value="RNaseH_sf"/>
</dbReference>
<gene>
    <name evidence="2" type="ORF">STRTUCAR8_01799</name>
</gene>
<dbReference type="PATRIC" id="fig|698760.3.peg.5334"/>
<dbReference type="Proteomes" id="UP000010931">
    <property type="component" value="Unassembled WGS sequence"/>
</dbReference>
<dbReference type="InterPro" id="IPR012337">
    <property type="entry name" value="RNaseH-like_sf"/>
</dbReference>
<dbReference type="PANTHER" id="PTHR47515:SF2">
    <property type="entry name" value="INTEGRASE CORE DOMAIN PROTEIN"/>
    <property type="match status" value="1"/>
</dbReference>
<dbReference type="AlphaFoldDB" id="L7F2V8"/>
<reference evidence="2 3" key="1">
    <citation type="journal article" date="2011" name="Plasmid">
        <title>Streptomyces turgidiscabies Car8 contains a modular pathogenicity island that shares virulence genes with other actinobacterial plant pathogens.</title>
        <authorList>
            <person name="Huguet-Tapia J.C."/>
            <person name="Badger J.H."/>
            <person name="Loria R."/>
            <person name="Pettis G.S."/>
        </authorList>
    </citation>
    <scope>NUCLEOTIDE SEQUENCE [LARGE SCALE GENOMIC DNA]</scope>
    <source>
        <strain evidence="2 3">Car8</strain>
    </source>
</reference>
<dbReference type="Pfam" id="PF13683">
    <property type="entry name" value="rve_3"/>
    <property type="match status" value="1"/>
</dbReference>
<sequence>MSVVVRVRRQPATAIPVARGRAGLCRSETHRCCSEAVWRGIAVCWSPAWVIVSLVYRVVRKLLAVPAVLLRRDMAKDAELLVLRHENAVPRRQLSAPVRYEPADRLWFAALSSLIPRRRWAQVLPVTPATLLAWHRRLIARKWDYSKRRTRSGRPSTARAVKALVVRLAKENPRWGCRRIQGELARLGHLVGSTTVWEILTAAGIDPAPRRSGPTWREFLTAQAEGIIACDFLHIDLVDLRRVYALVFLEHGTRRLHIAGVTAHPTGAWAVQQARNLAVVLGVRVESLRFLLRDRDGKYTESFDAVFAADSIEVVRTAPRAPRMNARCERVIGTLRREALDHLLIWNETHARQVLDAYARHYNGHRSHQARGQLPPLAREHPAPLTAPTAHRLLRTRVLGGVINEYRYAA</sequence>
<evidence type="ECO:0000313" key="3">
    <source>
        <dbReference type="Proteomes" id="UP000010931"/>
    </source>
</evidence>
<dbReference type="InterPro" id="IPR001584">
    <property type="entry name" value="Integrase_cat-core"/>
</dbReference>
<dbReference type="PROSITE" id="PS50994">
    <property type="entry name" value="INTEGRASE"/>
    <property type="match status" value="1"/>
</dbReference>
<dbReference type="EMBL" id="AEJB01000361">
    <property type="protein sequence ID" value="ELP65953.1"/>
    <property type="molecule type" value="Genomic_DNA"/>
</dbReference>